<name>A0ABS5KXW3_9ACTN</name>
<evidence type="ECO:0000256" key="2">
    <source>
        <dbReference type="SAM" id="SignalP"/>
    </source>
</evidence>
<evidence type="ECO:0008006" key="5">
    <source>
        <dbReference type="Google" id="ProtNLM"/>
    </source>
</evidence>
<keyword evidence="1" id="KW-0812">Transmembrane</keyword>
<keyword evidence="1" id="KW-1133">Transmembrane helix</keyword>
<reference evidence="3 4" key="1">
    <citation type="submission" date="2020-02" db="EMBL/GenBank/DDBJ databases">
        <title>Acidophilic actinobacteria isolated from forest soil.</title>
        <authorList>
            <person name="Golinska P."/>
        </authorList>
    </citation>
    <scope>NUCLEOTIDE SEQUENCE [LARGE SCALE GENOMIC DNA]</scope>
    <source>
        <strain evidence="3 4">NL8</strain>
    </source>
</reference>
<feature type="chain" id="PRO_5047487660" description="DUF11 domain-containing protein" evidence="2">
    <location>
        <begin position="31"/>
        <end position="224"/>
    </location>
</feature>
<evidence type="ECO:0000313" key="4">
    <source>
        <dbReference type="Proteomes" id="UP000730482"/>
    </source>
</evidence>
<feature type="transmembrane region" description="Helical" evidence="1">
    <location>
        <begin position="196"/>
        <end position="215"/>
    </location>
</feature>
<dbReference type="RefSeq" id="WP_212014528.1">
    <property type="nucleotide sequence ID" value="NZ_JAAFYZ010000117.1"/>
</dbReference>
<sequence length="224" mass="22616">MTGIRGPRLLRVGAAAAMTLLGASAGPAAADTTGSPADGVTVAVLGGGTPADEHAAIDYTIEVRDAGSVPYRHVDVTAMLPPGFHVVRASPAAASAAGPASMPTWTADLVPGRTVDIQARIAAGTVQDLAEASEPLTGPSDVMDGPGDGSGPGPGGMAWYSLSACAQRGPGDVPVCSLSRQLLVKTDDDNDRGIEAIVLILGVPLIVGGLGWYAWRAWREPEMA</sequence>
<dbReference type="EMBL" id="JAAFYZ010000117">
    <property type="protein sequence ID" value="MBS2550864.1"/>
    <property type="molecule type" value="Genomic_DNA"/>
</dbReference>
<feature type="signal peptide" evidence="2">
    <location>
        <begin position="1"/>
        <end position="30"/>
    </location>
</feature>
<comment type="caution">
    <text evidence="3">The sequence shown here is derived from an EMBL/GenBank/DDBJ whole genome shotgun (WGS) entry which is preliminary data.</text>
</comment>
<gene>
    <name evidence="3" type="ORF">KGQ19_28725</name>
</gene>
<protein>
    <recommendedName>
        <fullName evidence="5">DUF11 domain-containing protein</fullName>
    </recommendedName>
</protein>
<accession>A0ABS5KXW3</accession>
<dbReference type="Proteomes" id="UP000730482">
    <property type="component" value="Unassembled WGS sequence"/>
</dbReference>
<proteinExistence type="predicted"/>
<organism evidence="3 4">
    <name type="scientific">Catenulispora pinistramenti</name>
    <dbReference type="NCBI Taxonomy" id="2705254"/>
    <lineage>
        <taxon>Bacteria</taxon>
        <taxon>Bacillati</taxon>
        <taxon>Actinomycetota</taxon>
        <taxon>Actinomycetes</taxon>
        <taxon>Catenulisporales</taxon>
        <taxon>Catenulisporaceae</taxon>
        <taxon>Catenulispora</taxon>
    </lineage>
</organism>
<keyword evidence="2" id="KW-0732">Signal</keyword>
<evidence type="ECO:0000256" key="1">
    <source>
        <dbReference type="SAM" id="Phobius"/>
    </source>
</evidence>
<keyword evidence="1" id="KW-0472">Membrane</keyword>
<keyword evidence="4" id="KW-1185">Reference proteome</keyword>
<evidence type="ECO:0000313" key="3">
    <source>
        <dbReference type="EMBL" id="MBS2550864.1"/>
    </source>
</evidence>